<dbReference type="Gene3D" id="3.30.70.1380">
    <property type="entry name" value="Transcriptional regulatory protein pf0864 domain like"/>
    <property type="match status" value="1"/>
</dbReference>
<protein>
    <recommendedName>
        <fullName evidence="3">Pyridinium-3,5-bisthiocarboxylic acid mononucleotide nickel insertion protein</fullName>
        <shortName evidence="3">P2TMN nickel insertion protein</shortName>
        <ecNumber evidence="3">4.99.1.12</ecNumber>
    </recommendedName>
    <alternativeName>
        <fullName evidence="3">Nickel-pincer cofactor biosynthesis protein LarC</fullName>
    </alternativeName>
</protein>
<dbReference type="OrthoDB" id="9765625at2"/>
<sequence>MRVLYFDCFSGISGDMTVAALLDLGVPGDYLIRNLEKLQIKDEYDIEITKTIKNGIEATDFNVILLNHKHEKEHHGRNLFDIEGLIDNSSLNENIKKLSKGIFRLLAEAESKVHGKGIYEVHFHEVGAVDSIIDIVGTAICIDYINPDKIISSHINTGRGFVKCQHGTIPVPAPATLNILKDVPIYSDDRNFELTTPTGAAIIKSLSSDFRNSFNLKVKKVGYGCGKRDTEIPNVLRVILSEDDFSENCILEATIDDMNPQIYGYLMDKLFEAGAKDVYLTPVYMKKNRPGIVITVTIPIRLEEKIKEIIFKESTTIGIRKFNIEREELKKEIKVLKTKYGNIRCKLSSYKDEVVNTSLEYEDMREAAAAFDLPLKDLYKEIKIDI</sequence>
<dbReference type="EMBL" id="AZQP01000003">
    <property type="protein sequence ID" value="EYE89543.1"/>
    <property type="molecule type" value="Genomic_DNA"/>
</dbReference>
<evidence type="ECO:0000256" key="4">
    <source>
        <dbReference type="SAM" id="Coils"/>
    </source>
</evidence>
<dbReference type="AlphaFoldDB" id="A0A017RXT0"/>
<evidence type="ECO:0000256" key="3">
    <source>
        <dbReference type="HAMAP-Rule" id="MF_01074"/>
    </source>
</evidence>
<evidence type="ECO:0000313" key="6">
    <source>
        <dbReference type="Proteomes" id="UP000019681"/>
    </source>
</evidence>
<comment type="similarity">
    <text evidence="3">Belongs to the LarC family.</text>
</comment>
<dbReference type="GO" id="GO:0016829">
    <property type="term" value="F:lyase activity"/>
    <property type="evidence" value="ECO:0007669"/>
    <property type="project" value="UniProtKB-UniRule"/>
</dbReference>
<gene>
    <name evidence="3" type="primary">larC</name>
    <name evidence="5" type="ORF">Q428_01805</name>
</gene>
<dbReference type="InterPro" id="IPR002822">
    <property type="entry name" value="Ni_insertion"/>
</dbReference>
<dbReference type="GO" id="GO:0051604">
    <property type="term" value="P:protein maturation"/>
    <property type="evidence" value="ECO:0007669"/>
    <property type="project" value="UniProtKB-UniRule"/>
</dbReference>
<dbReference type="GO" id="GO:0016151">
    <property type="term" value="F:nickel cation binding"/>
    <property type="evidence" value="ECO:0007669"/>
    <property type="project" value="UniProtKB-UniRule"/>
</dbReference>
<dbReference type="Proteomes" id="UP000019681">
    <property type="component" value="Unassembled WGS sequence"/>
</dbReference>
<keyword evidence="6" id="KW-1185">Reference proteome</keyword>
<feature type="coiled-coil region" evidence="4">
    <location>
        <begin position="319"/>
        <end position="346"/>
    </location>
</feature>
<comment type="caution">
    <text evidence="5">The sequence shown here is derived from an EMBL/GenBank/DDBJ whole genome shotgun (WGS) entry which is preliminary data.</text>
</comment>
<dbReference type="PANTHER" id="PTHR36566">
    <property type="entry name" value="NICKEL INSERTION PROTEIN-RELATED"/>
    <property type="match status" value="1"/>
</dbReference>
<comment type="function">
    <text evidence="3">Involved in the biosynthesis of a nickel-pincer cofactor ((SCS)Ni(II) pincer complex). Binds Ni(2+), and functions in nickel delivery to pyridinium-3,5-bisthiocarboxylic acid mononucleotide (P2TMN), to form the mature cofactor. Is thus probably required for the activation of nickel-pincer cofactor-dependent enzymes.</text>
</comment>
<organism evidence="5 6">
    <name type="scientific">Fervidicella metallireducens AeB</name>
    <dbReference type="NCBI Taxonomy" id="1403537"/>
    <lineage>
        <taxon>Bacteria</taxon>
        <taxon>Bacillati</taxon>
        <taxon>Bacillota</taxon>
        <taxon>Clostridia</taxon>
        <taxon>Eubacteriales</taxon>
        <taxon>Clostridiaceae</taxon>
        <taxon>Fervidicella</taxon>
    </lineage>
</organism>
<keyword evidence="2 3" id="KW-0456">Lyase</keyword>
<evidence type="ECO:0000313" key="5">
    <source>
        <dbReference type="EMBL" id="EYE89543.1"/>
    </source>
</evidence>
<name>A0A017RXT0_9CLOT</name>
<accession>A0A017RXT0</accession>
<dbReference type="RefSeq" id="WP_035377601.1">
    <property type="nucleotide sequence ID" value="NZ_AZQP01000003.1"/>
</dbReference>
<dbReference type="Pfam" id="PF01969">
    <property type="entry name" value="Ni_insertion"/>
    <property type="match status" value="1"/>
</dbReference>
<reference evidence="5 6" key="1">
    <citation type="journal article" date="2014" name="Genome Announc.">
        <title>Draft Genome Sequence of Fervidicella metallireducens Strain AeBT, an Iron-Reducing Thermoanaerobe from the Great Artesian Basin.</title>
        <authorList>
            <person name="Patel B.K."/>
        </authorList>
    </citation>
    <scope>NUCLEOTIDE SEQUENCE [LARGE SCALE GENOMIC DNA]</scope>
    <source>
        <strain evidence="5 6">AeB</strain>
    </source>
</reference>
<keyword evidence="4" id="KW-0175">Coiled coil</keyword>
<dbReference type="NCBIfam" id="TIGR00299">
    <property type="entry name" value="nickel pincer cofactor biosynthesis protein LarC"/>
    <property type="match status" value="1"/>
</dbReference>
<proteinExistence type="inferred from homology"/>
<dbReference type="EC" id="4.99.1.12" evidence="3"/>
<dbReference type="Gene3D" id="3.10.20.300">
    <property type="entry name" value="mk0293 like domain"/>
    <property type="match status" value="1"/>
</dbReference>
<evidence type="ECO:0000256" key="2">
    <source>
        <dbReference type="ARBA" id="ARBA00023239"/>
    </source>
</evidence>
<dbReference type="HAMAP" id="MF_01074">
    <property type="entry name" value="LarC"/>
    <property type="match status" value="1"/>
</dbReference>
<comment type="catalytic activity">
    <reaction evidence="3">
        <text>Ni(II)-pyridinium-3,5-bisthiocarboxylate mononucleotide = pyridinium-3,5-bisthiocarboxylate mononucleotide + Ni(2+)</text>
        <dbReference type="Rhea" id="RHEA:54784"/>
        <dbReference type="ChEBI" id="CHEBI:49786"/>
        <dbReference type="ChEBI" id="CHEBI:137372"/>
        <dbReference type="ChEBI" id="CHEBI:137373"/>
        <dbReference type="EC" id="4.99.1.12"/>
    </reaction>
</comment>
<evidence type="ECO:0000256" key="1">
    <source>
        <dbReference type="ARBA" id="ARBA00022596"/>
    </source>
</evidence>
<dbReference type="STRING" id="1403537.Q428_01805"/>
<dbReference type="PANTHER" id="PTHR36566:SF1">
    <property type="entry name" value="PYRIDINIUM-3,5-BISTHIOCARBOXYLIC ACID MONONUCLEOTIDE NICKEL INSERTION PROTEIN"/>
    <property type="match status" value="1"/>
</dbReference>
<keyword evidence="1 3" id="KW-0533">Nickel</keyword>